<geneLocation type="plasmid" evidence="1 2">
    <name>pMETHO01</name>
</geneLocation>
<keyword evidence="1" id="KW-0614">Plasmid</keyword>
<protein>
    <submittedName>
        <fullName evidence="1">Uncharacterized protein</fullName>
    </submittedName>
</protein>
<dbReference type="HOGENOM" id="CLU_1458200_0_0_2"/>
<proteinExistence type="predicted"/>
<evidence type="ECO:0000313" key="1">
    <source>
        <dbReference type="EMBL" id="AGB50736.1"/>
    </source>
</evidence>
<dbReference type="Proteomes" id="UP000010866">
    <property type="component" value="Plasmid pMETHO01"/>
</dbReference>
<dbReference type="KEGG" id="mhz:Metho_2599"/>
<name>L0L053_METHD</name>
<dbReference type="RefSeq" id="WP_015313868.1">
    <property type="nucleotide sequence ID" value="NC_019972.1"/>
</dbReference>
<organism evidence="1 2">
    <name type="scientific">Methanomethylovorans hollandica (strain DSM 15978 / NBRC 107637 / DMS1)</name>
    <dbReference type="NCBI Taxonomy" id="867904"/>
    <lineage>
        <taxon>Archaea</taxon>
        <taxon>Methanobacteriati</taxon>
        <taxon>Methanobacteriota</taxon>
        <taxon>Stenosarchaea group</taxon>
        <taxon>Methanomicrobia</taxon>
        <taxon>Methanosarcinales</taxon>
        <taxon>Methanosarcinaceae</taxon>
        <taxon>Methanomethylovorans</taxon>
    </lineage>
</organism>
<gene>
    <name evidence="1" type="ordered locus">Metho_2599</name>
</gene>
<sequence length="185" mass="22141">MKYGKDASSENREIYISILSPVNVVLRKGYQDLLHEDDFKRILLWNKLEESRQVLEETTSISLDEYHHFENKIALARLKLATTFHNNSDFSNITKNFTEHEFEFFLIIEEFRIFDSYSIEEIKKNIKSKDSKIYESIKSHVEKMKISSYKIFENYEIRESIAHAINDSYKERTEKIETALVEYLY</sequence>
<accession>L0L053</accession>
<evidence type="ECO:0000313" key="2">
    <source>
        <dbReference type="Proteomes" id="UP000010866"/>
    </source>
</evidence>
<dbReference type="AlphaFoldDB" id="L0L053"/>
<keyword evidence="2" id="KW-1185">Reference proteome</keyword>
<dbReference type="EMBL" id="CP003363">
    <property type="protein sequence ID" value="AGB50736.1"/>
    <property type="molecule type" value="Genomic_DNA"/>
</dbReference>
<dbReference type="GeneID" id="14401561"/>
<reference evidence="2" key="1">
    <citation type="submission" date="2012-02" db="EMBL/GenBank/DDBJ databases">
        <title>Complete sequence of plasmid of Methanomethylovorans hollandica DSM 15978.</title>
        <authorList>
            <person name="Lucas S."/>
            <person name="Copeland A."/>
            <person name="Lapidus A."/>
            <person name="Glavina del Rio T."/>
            <person name="Dalin E."/>
            <person name="Tice H."/>
            <person name="Bruce D."/>
            <person name="Goodwin L."/>
            <person name="Pitluck S."/>
            <person name="Peters L."/>
            <person name="Mikhailova N."/>
            <person name="Held B."/>
            <person name="Kyrpides N."/>
            <person name="Mavromatis K."/>
            <person name="Ivanova N."/>
            <person name="Brettin T."/>
            <person name="Detter J.C."/>
            <person name="Han C."/>
            <person name="Larimer F."/>
            <person name="Land M."/>
            <person name="Hauser L."/>
            <person name="Markowitz V."/>
            <person name="Cheng J.-F."/>
            <person name="Hugenholtz P."/>
            <person name="Woyke T."/>
            <person name="Wu D."/>
            <person name="Spring S."/>
            <person name="Schroeder M."/>
            <person name="Brambilla E."/>
            <person name="Klenk H.-P."/>
            <person name="Eisen J.A."/>
        </authorList>
    </citation>
    <scope>NUCLEOTIDE SEQUENCE [LARGE SCALE GENOMIC DNA]</scope>
    <source>
        <strain evidence="2">DSM 15978 / NBRC 107637 / DMS1</strain>
        <plasmid evidence="2">Plasmid pMETHO01</plasmid>
    </source>
</reference>